<evidence type="ECO:0000313" key="1">
    <source>
        <dbReference type="EMBL" id="PSB56730.1"/>
    </source>
</evidence>
<organism evidence="1 2">
    <name type="scientific">Chamaesiphon polymorphus CCALA 037</name>
    <dbReference type="NCBI Taxonomy" id="2107692"/>
    <lineage>
        <taxon>Bacteria</taxon>
        <taxon>Bacillati</taxon>
        <taxon>Cyanobacteriota</taxon>
        <taxon>Cyanophyceae</taxon>
        <taxon>Gomontiellales</taxon>
        <taxon>Chamaesiphonaceae</taxon>
        <taxon>Chamaesiphon</taxon>
    </lineage>
</organism>
<protein>
    <submittedName>
        <fullName evidence="1">Uncharacterized protein</fullName>
    </submittedName>
</protein>
<name>A0A2T1GGF3_9CYAN</name>
<accession>A0A2T1GGF3</accession>
<keyword evidence="2" id="KW-1185">Reference proteome</keyword>
<dbReference type="Proteomes" id="UP000238937">
    <property type="component" value="Unassembled WGS sequence"/>
</dbReference>
<reference evidence="1 2" key="1">
    <citation type="submission" date="2018-03" db="EMBL/GenBank/DDBJ databases">
        <title>The ancient ancestry and fast evolution of plastids.</title>
        <authorList>
            <person name="Moore K.R."/>
            <person name="Magnabosco C."/>
            <person name="Momper L."/>
            <person name="Gold D.A."/>
            <person name="Bosak T."/>
            <person name="Fournier G.P."/>
        </authorList>
    </citation>
    <scope>NUCLEOTIDE SEQUENCE [LARGE SCALE GENOMIC DNA]</scope>
    <source>
        <strain evidence="1 2">CCALA 037</strain>
    </source>
</reference>
<evidence type="ECO:0000313" key="2">
    <source>
        <dbReference type="Proteomes" id="UP000238937"/>
    </source>
</evidence>
<dbReference type="EMBL" id="PVWO01000110">
    <property type="protein sequence ID" value="PSB56730.1"/>
    <property type="molecule type" value="Genomic_DNA"/>
</dbReference>
<proteinExistence type="predicted"/>
<sequence length="76" mass="8840">MFYAFLEFWVWQKSTAEKLELGVVKLGLHKYFQARNLSGGQCPPYNFYQLPTPNSQLLLAVSANWLTLRLCERVSK</sequence>
<dbReference type="AlphaFoldDB" id="A0A2T1GGF3"/>
<comment type="caution">
    <text evidence="1">The sequence shown here is derived from an EMBL/GenBank/DDBJ whole genome shotgun (WGS) entry which is preliminary data.</text>
</comment>
<gene>
    <name evidence="1" type="ORF">C7B77_10840</name>
</gene>